<dbReference type="EMBL" id="VAFL01000001">
    <property type="protein sequence ID" value="TKW68553.1"/>
    <property type="molecule type" value="Genomic_DNA"/>
</dbReference>
<dbReference type="Gene3D" id="1.10.1660.10">
    <property type="match status" value="1"/>
</dbReference>
<dbReference type="InterPro" id="IPR047057">
    <property type="entry name" value="MerR_fam"/>
</dbReference>
<gene>
    <name evidence="3" type="ORF">DI616_00715</name>
</gene>
<dbReference type="SUPFAM" id="SSF46955">
    <property type="entry name" value="Putative DNA-binding domain"/>
    <property type="match status" value="1"/>
</dbReference>
<evidence type="ECO:0000259" key="2">
    <source>
        <dbReference type="PROSITE" id="PS50937"/>
    </source>
</evidence>
<dbReference type="CDD" id="cd04776">
    <property type="entry name" value="HTH_GnyR"/>
    <property type="match status" value="1"/>
</dbReference>
<evidence type="ECO:0000256" key="1">
    <source>
        <dbReference type="ARBA" id="ARBA00023125"/>
    </source>
</evidence>
<name>A0A533IBN7_PARDE</name>
<dbReference type="PROSITE" id="PS50937">
    <property type="entry name" value="HTH_MERR_2"/>
    <property type="match status" value="1"/>
</dbReference>
<sequence>MSDDLMTIRQMCDAFDVTPRTLRFYEARELLAPERRGQHRLYDRRDRARLKLILQGKRFGFSLEEIRQLLELYDPRGNNVTQLAATLDAARGRLADMIRQQNELGLAITDLTTQIDETQRLLDARKTG</sequence>
<dbReference type="Proteomes" id="UP000315344">
    <property type="component" value="Unassembled WGS sequence"/>
</dbReference>
<dbReference type="Pfam" id="PF13411">
    <property type="entry name" value="MerR_1"/>
    <property type="match status" value="1"/>
</dbReference>
<evidence type="ECO:0000313" key="4">
    <source>
        <dbReference type="Proteomes" id="UP000315344"/>
    </source>
</evidence>
<dbReference type="PANTHER" id="PTHR30204">
    <property type="entry name" value="REDOX-CYCLING DRUG-SENSING TRANSCRIPTIONAL ACTIVATOR SOXR"/>
    <property type="match status" value="1"/>
</dbReference>
<dbReference type="GO" id="GO:0003677">
    <property type="term" value="F:DNA binding"/>
    <property type="evidence" value="ECO:0007669"/>
    <property type="project" value="UniProtKB-KW"/>
</dbReference>
<dbReference type="InterPro" id="IPR000551">
    <property type="entry name" value="MerR-type_HTH_dom"/>
</dbReference>
<dbReference type="AlphaFoldDB" id="A0A533IBN7"/>
<protein>
    <submittedName>
        <fullName evidence="3">MerR family DNA-binding transcriptional regulator</fullName>
    </submittedName>
</protein>
<dbReference type="GO" id="GO:0003700">
    <property type="term" value="F:DNA-binding transcription factor activity"/>
    <property type="evidence" value="ECO:0007669"/>
    <property type="project" value="InterPro"/>
</dbReference>
<organism evidence="3 4">
    <name type="scientific">Paracoccus denitrificans</name>
    <dbReference type="NCBI Taxonomy" id="266"/>
    <lineage>
        <taxon>Bacteria</taxon>
        <taxon>Pseudomonadati</taxon>
        <taxon>Pseudomonadota</taxon>
        <taxon>Alphaproteobacteria</taxon>
        <taxon>Rhodobacterales</taxon>
        <taxon>Paracoccaceae</taxon>
        <taxon>Paracoccus</taxon>
    </lineage>
</organism>
<proteinExistence type="predicted"/>
<feature type="domain" description="HTH merR-type" evidence="2">
    <location>
        <begin position="5"/>
        <end position="72"/>
    </location>
</feature>
<dbReference type="PANTHER" id="PTHR30204:SF58">
    <property type="entry name" value="HTH-TYPE TRANSCRIPTIONAL REGULATOR YFMP"/>
    <property type="match status" value="1"/>
</dbReference>
<comment type="caution">
    <text evidence="3">The sequence shown here is derived from an EMBL/GenBank/DDBJ whole genome shotgun (WGS) entry which is preliminary data.</text>
</comment>
<evidence type="ECO:0000313" key="3">
    <source>
        <dbReference type="EMBL" id="TKW68553.1"/>
    </source>
</evidence>
<reference evidence="3 4" key="1">
    <citation type="journal article" date="2017" name="Nat. Commun.">
        <title>In situ click chemistry generation of cyclooxygenase-2 inhibitors.</title>
        <authorList>
            <person name="Bhardwaj A."/>
            <person name="Kaur J."/>
            <person name="Wuest M."/>
            <person name="Wuest F."/>
        </authorList>
    </citation>
    <scope>NUCLEOTIDE SEQUENCE [LARGE SCALE GENOMIC DNA]</scope>
    <source>
        <strain evidence="3">S2_012_000_R3_94</strain>
    </source>
</reference>
<dbReference type="InterPro" id="IPR009061">
    <property type="entry name" value="DNA-bd_dom_put_sf"/>
</dbReference>
<accession>A0A533IBN7</accession>
<dbReference type="SMART" id="SM00422">
    <property type="entry name" value="HTH_MERR"/>
    <property type="match status" value="1"/>
</dbReference>
<keyword evidence="1 3" id="KW-0238">DNA-binding</keyword>